<gene>
    <name evidence="1" type="ORF">GWI33_017240</name>
</gene>
<protein>
    <submittedName>
        <fullName evidence="1">Uncharacterized protein</fullName>
    </submittedName>
</protein>
<evidence type="ECO:0000313" key="2">
    <source>
        <dbReference type="Proteomes" id="UP000625711"/>
    </source>
</evidence>
<dbReference type="EMBL" id="JAACXV010014191">
    <property type="protein sequence ID" value="KAF7269722.1"/>
    <property type="molecule type" value="Genomic_DNA"/>
</dbReference>
<reference evidence="1" key="1">
    <citation type="submission" date="2020-08" db="EMBL/GenBank/DDBJ databases">
        <title>Genome sequencing and assembly of the red palm weevil Rhynchophorus ferrugineus.</title>
        <authorList>
            <person name="Dias G.B."/>
            <person name="Bergman C.M."/>
            <person name="Manee M."/>
        </authorList>
    </citation>
    <scope>NUCLEOTIDE SEQUENCE</scope>
    <source>
        <strain evidence="1">AA-2017</strain>
        <tissue evidence="1">Whole larva</tissue>
    </source>
</reference>
<name>A0A834HZH9_RHYFE</name>
<evidence type="ECO:0000313" key="1">
    <source>
        <dbReference type="EMBL" id="KAF7269722.1"/>
    </source>
</evidence>
<sequence>MSKDMMRDKSCVKDRTDRYTTRGISERQNLHELSLDTWRIYSARDISPRASLRPTRPRRARNREIGPFRTCVECHAAYVSAYRDHREQKKNGGGPKTTAIHGSCRLAGWLQERKVGWTAACTGRQREEEEGGLLD</sequence>
<comment type="caution">
    <text evidence="1">The sequence shown here is derived from an EMBL/GenBank/DDBJ whole genome shotgun (WGS) entry which is preliminary data.</text>
</comment>
<keyword evidence="2" id="KW-1185">Reference proteome</keyword>
<proteinExistence type="predicted"/>
<organism evidence="1 2">
    <name type="scientific">Rhynchophorus ferrugineus</name>
    <name type="common">Red palm weevil</name>
    <name type="synonym">Curculio ferrugineus</name>
    <dbReference type="NCBI Taxonomy" id="354439"/>
    <lineage>
        <taxon>Eukaryota</taxon>
        <taxon>Metazoa</taxon>
        <taxon>Ecdysozoa</taxon>
        <taxon>Arthropoda</taxon>
        <taxon>Hexapoda</taxon>
        <taxon>Insecta</taxon>
        <taxon>Pterygota</taxon>
        <taxon>Neoptera</taxon>
        <taxon>Endopterygota</taxon>
        <taxon>Coleoptera</taxon>
        <taxon>Polyphaga</taxon>
        <taxon>Cucujiformia</taxon>
        <taxon>Curculionidae</taxon>
        <taxon>Dryophthorinae</taxon>
        <taxon>Rhynchophorus</taxon>
    </lineage>
</organism>
<accession>A0A834HZH9</accession>
<dbReference type="AlphaFoldDB" id="A0A834HZH9"/>
<dbReference type="Proteomes" id="UP000625711">
    <property type="component" value="Unassembled WGS sequence"/>
</dbReference>